<reference evidence="2" key="1">
    <citation type="submission" date="2022-06" db="EMBL/GenBank/DDBJ databases">
        <authorList>
            <consortium name="SYNGENTA / RWTH Aachen University"/>
        </authorList>
    </citation>
    <scope>NUCLEOTIDE SEQUENCE</scope>
</reference>
<proteinExistence type="predicted"/>
<feature type="non-terminal residue" evidence="2">
    <location>
        <position position="555"/>
    </location>
</feature>
<gene>
    <name evidence="2" type="ORF">PPACK8108_LOCUS11626</name>
</gene>
<protein>
    <submittedName>
        <fullName evidence="2">Expressed protein</fullName>
    </submittedName>
</protein>
<accession>A0AAV0B5G7</accession>
<sequence>MISTHFQTRSPHETNFDEENIYSSFLNYENQNQNTVESLNGNKKPLDMSKEVDHPQISLLRASISKDVPSIVQVQEKILKSSTSSETCKSQKRKRKHAWISESKGDQPNEQADYLEDLEPNGGSINNKLRQKVYLEGIVGTLGERLEAADKEFKIRLDEPVRSYMLLNSNKKKYEVEESTHEQQLNSLQPKTALEEVRKTNRYNESKTEYSINVNSRGPKNKLMAVRNVLFKQLKLQDYEDLKSLDNFVADLYRRVIFKSLPEYVLGSLVDWNIQKSIGQRVRYIFKHDKKLKKKFGNLKRVKVNGNNNLHETRIDILKEAGRKIKSFWKSYYKNFRHSYLPSRRKNIQHFYETLIRDVGAFSGEYHLKNLNLNKNLNQMLEKILLRIIENSDRKYKTKSLHLKFQMAKNISFIVSNYIILFYRIFTPFDTKNIEEMQKNLVLAIKNMEEFWMFFFSLNHISDAPADVLNSNPFTKEAIFSQLSTQFSSEATQFKRSTVTVARKFFWNWMSDLDGIDVELMLDGSTINFRSHFINFIEDCAIVDFIESSPLPNTN</sequence>
<evidence type="ECO:0000313" key="3">
    <source>
        <dbReference type="Proteomes" id="UP001153365"/>
    </source>
</evidence>
<dbReference type="EMBL" id="CALTRL010002707">
    <property type="protein sequence ID" value="CAH7676491.1"/>
    <property type="molecule type" value="Genomic_DNA"/>
</dbReference>
<evidence type="ECO:0000256" key="1">
    <source>
        <dbReference type="SAM" id="MobiDB-lite"/>
    </source>
</evidence>
<comment type="caution">
    <text evidence="2">The sequence shown here is derived from an EMBL/GenBank/DDBJ whole genome shotgun (WGS) entry which is preliminary data.</text>
</comment>
<organism evidence="2 3">
    <name type="scientific">Phakopsora pachyrhizi</name>
    <name type="common">Asian soybean rust disease fungus</name>
    <dbReference type="NCBI Taxonomy" id="170000"/>
    <lineage>
        <taxon>Eukaryota</taxon>
        <taxon>Fungi</taxon>
        <taxon>Dikarya</taxon>
        <taxon>Basidiomycota</taxon>
        <taxon>Pucciniomycotina</taxon>
        <taxon>Pucciniomycetes</taxon>
        <taxon>Pucciniales</taxon>
        <taxon>Phakopsoraceae</taxon>
        <taxon>Phakopsora</taxon>
    </lineage>
</organism>
<feature type="region of interest" description="Disordered" evidence="1">
    <location>
        <begin position="82"/>
        <end position="110"/>
    </location>
</feature>
<name>A0AAV0B5G7_PHAPC</name>
<keyword evidence="3" id="KW-1185">Reference proteome</keyword>
<dbReference type="Proteomes" id="UP001153365">
    <property type="component" value="Unassembled WGS sequence"/>
</dbReference>
<feature type="non-terminal residue" evidence="2">
    <location>
        <position position="1"/>
    </location>
</feature>
<evidence type="ECO:0000313" key="2">
    <source>
        <dbReference type="EMBL" id="CAH7676491.1"/>
    </source>
</evidence>
<dbReference type="AlphaFoldDB" id="A0AAV0B5G7"/>